<accession>A0A6P1D628</accession>
<dbReference type="AlphaFoldDB" id="A0A6P1D628"/>
<protein>
    <submittedName>
        <fullName evidence="1">Uncharacterized protein</fullName>
    </submittedName>
</protein>
<dbReference type="RefSeq" id="WP_163825897.1">
    <property type="nucleotide sequence ID" value="NZ_JAAGUY010000019.1"/>
</dbReference>
<dbReference type="EMBL" id="JAAGUZ010000032">
    <property type="protein sequence ID" value="NEW45508.1"/>
    <property type="molecule type" value="Genomic_DNA"/>
</dbReference>
<gene>
    <name evidence="1" type="ORF">GV789_13745</name>
</gene>
<evidence type="ECO:0000313" key="1">
    <source>
        <dbReference type="EMBL" id="NEW45508.1"/>
    </source>
</evidence>
<dbReference type="Proteomes" id="UP000468928">
    <property type="component" value="Unassembled WGS sequence"/>
</dbReference>
<comment type="caution">
    <text evidence="1">The sequence shown here is derived from an EMBL/GenBank/DDBJ whole genome shotgun (WGS) entry which is preliminary data.</text>
</comment>
<reference evidence="1 2" key="1">
    <citation type="submission" date="2020-01" db="EMBL/GenBank/DDBJ databases">
        <title>Genetics and antimicrobial susceptibilities of Nocardia species isolated from the soil; a comparison with species isolated from humans.</title>
        <authorList>
            <person name="Carrasco G."/>
            <person name="Monzon S."/>
            <person name="Sansegundo M."/>
            <person name="Garcia E."/>
            <person name="Garrido N."/>
            <person name="Medina M.J."/>
            <person name="Villalon P."/>
            <person name="Ramirez-Arocha A.C."/>
            <person name="Jimenez P."/>
            <person name="Cuesta I."/>
            <person name="Valdezate S."/>
        </authorList>
    </citation>
    <scope>NUCLEOTIDE SEQUENCE [LARGE SCALE GENOMIC DNA]</scope>
    <source>
        <strain evidence="1 2">CNM20110639</strain>
    </source>
</reference>
<organism evidence="1 2">
    <name type="scientific">Nocardia cyriacigeorgica</name>
    <dbReference type="NCBI Taxonomy" id="135487"/>
    <lineage>
        <taxon>Bacteria</taxon>
        <taxon>Bacillati</taxon>
        <taxon>Actinomycetota</taxon>
        <taxon>Actinomycetes</taxon>
        <taxon>Mycobacteriales</taxon>
        <taxon>Nocardiaceae</taxon>
        <taxon>Nocardia</taxon>
    </lineage>
</organism>
<evidence type="ECO:0000313" key="2">
    <source>
        <dbReference type="Proteomes" id="UP000468928"/>
    </source>
</evidence>
<sequence length="715" mass="76835">MDRIVLTADNSAANAATYTTASYTPGANQLVLVFVSSFSVASIEPPPDPRLTGNGLSWELVTSVAFGSFAKYRLACFRAMGAAPTAGTLRIDYSSAQGGCAWSVFAYNGAHTGGANGSDAAAQPVSGQLNPPGQSMQLSLTAQPAAGSVTAGGITLELVNDPNEPISPVTGFVEIHEQSAPEQIGASANMQTQDRDTGGQMIGWTWGTAKRAGAIALEIKAAPPPPPPPGTDDEKLVRQFEPVLVTPLGESWVPSDPKRFVEAAALWTSFLPGDSKKSWGGTVSASFPRAPAVAAGHIRTEDDGTTNFIGHPGHHGDAEPFLELGGWKDKSEVAQAAVTDTSSHPFSNRDELKNRYQSLKDSRFWYYSEVIHTARLRQLADSKFLGLTLAQPFVNPTLLCYYLFFPAHEQGVSASVQIGGGQTACTNVEAGEVASFVGHWGCVAILLDRADANAPFRPTHIGFTGLQTPYLPGKTHRAPQGSDGDPRTNMKVAAWDPDDKVPRLPERDASHPRFYVAAETHSLYLTPGSHKVAPYEYEHQPSLCGRVDTPSEILPEPVKPADAVFWAKIALAVSDPLLAWELLILEGYWPNPEGKPSGWLDQFTPADVVPDDVTAASAAAGLTIRPAGVAVGGAHVTEEWRSRQGHTVGGRTYDYLVDRTTQKWWPSDDKQSGFRGRWGQHVESDPLSRRAGMTFPDFWYVFLKGLEYGKTMGEL</sequence>
<name>A0A6P1D628_9NOCA</name>
<proteinExistence type="predicted"/>